<dbReference type="SUPFAM" id="SSF63829">
    <property type="entry name" value="Calcium-dependent phosphotriesterase"/>
    <property type="match status" value="1"/>
</dbReference>
<organism evidence="2 3">
    <name type="scientific">Dactylosporangium fulvum</name>
    <dbReference type="NCBI Taxonomy" id="53359"/>
    <lineage>
        <taxon>Bacteria</taxon>
        <taxon>Bacillati</taxon>
        <taxon>Actinomycetota</taxon>
        <taxon>Actinomycetes</taxon>
        <taxon>Micromonosporales</taxon>
        <taxon>Micromonosporaceae</taxon>
        <taxon>Dactylosporangium</taxon>
    </lineage>
</organism>
<dbReference type="Proteomes" id="UP001059617">
    <property type="component" value="Chromosome"/>
</dbReference>
<evidence type="ECO:0000259" key="1">
    <source>
        <dbReference type="Pfam" id="PF08450"/>
    </source>
</evidence>
<feature type="domain" description="SMP-30/Gluconolactonase/LRE-like region" evidence="1">
    <location>
        <begin position="1"/>
        <end position="99"/>
    </location>
</feature>
<protein>
    <submittedName>
        <fullName evidence="2">SMP-30/gluconolactonase/LRE family protein</fullName>
    </submittedName>
</protein>
<proteinExistence type="predicted"/>
<evidence type="ECO:0000313" key="3">
    <source>
        <dbReference type="Proteomes" id="UP001059617"/>
    </source>
</evidence>
<dbReference type="InterPro" id="IPR011042">
    <property type="entry name" value="6-blade_b-propeller_TolB-like"/>
</dbReference>
<reference evidence="2" key="1">
    <citation type="submission" date="2021-04" db="EMBL/GenBank/DDBJ databases">
        <authorList>
            <person name="Hartkoorn R.C."/>
            <person name="Beaudoing E."/>
            <person name="Hot D."/>
        </authorList>
    </citation>
    <scope>NUCLEOTIDE SEQUENCE</scope>
    <source>
        <strain evidence="2">NRRL B-16292</strain>
    </source>
</reference>
<keyword evidence="3" id="KW-1185">Reference proteome</keyword>
<sequence>MAISPDGGTLVVAESYASRLTAFDIAPGGDLVNRRPWAVLEDAAPDGICFQEQWIWYGDVPARRCVRVDPSGSVDRVVELDQGCFACAVGDGVLYMLTATWGPDVATARTGRVVMATL</sequence>
<dbReference type="InterPro" id="IPR013658">
    <property type="entry name" value="SGL"/>
</dbReference>
<evidence type="ECO:0000313" key="2">
    <source>
        <dbReference type="EMBL" id="UWP79310.1"/>
    </source>
</evidence>
<dbReference type="Gene3D" id="2.120.10.30">
    <property type="entry name" value="TolB, C-terminal domain"/>
    <property type="match status" value="1"/>
</dbReference>
<name>A0ABY5VQ72_9ACTN</name>
<reference evidence="2" key="2">
    <citation type="submission" date="2022-09" db="EMBL/GenBank/DDBJ databases">
        <title>Biosynthetic gene clusters of Dactylosporangioum fulvum.</title>
        <authorList>
            <person name="Caradec T."/>
        </authorList>
    </citation>
    <scope>NUCLEOTIDE SEQUENCE</scope>
    <source>
        <strain evidence="2">NRRL B-16292</strain>
    </source>
</reference>
<dbReference type="EMBL" id="CP073720">
    <property type="protein sequence ID" value="UWP79310.1"/>
    <property type="molecule type" value="Genomic_DNA"/>
</dbReference>
<gene>
    <name evidence="2" type="ORF">Dfulv_29585</name>
</gene>
<accession>A0ABY5VQ72</accession>
<dbReference type="Pfam" id="PF08450">
    <property type="entry name" value="SGL"/>
    <property type="match status" value="1"/>
</dbReference>
<dbReference type="RefSeq" id="WP_259856972.1">
    <property type="nucleotide sequence ID" value="NZ_CP073720.1"/>
</dbReference>